<keyword evidence="2" id="KW-0813">Transport</keyword>
<organism evidence="6 7">
    <name type="scientific">Anaeromyxobacter dehalogenans (strain 2CP-C)</name>
    <dbReference type="NCBI Taxonomy" id="290397"/>
    <lineage>
        <taxon>Bacteria</taxon>
        <taxon>Pseudomonadati</taxon>
        <taxon>Myxococcota</taxon>
        <taxon>Myxococcia</taxon>
        <taxon>Myxococcales</taxon>
        <taxon>Cystobacterineae</taxon>
        <taxon>Anaeromyxobacteraceae</taxon>
        <taxon>Anaeromyxobacter</taxon>
    </lineage>
</organism>
<dbReference type="eggNOG" id="COG1134">
    <property type="taxonomic scope" value="Bacteria"/>
</dbReference>
<dbReference type="PANTHER" id="PTHR46743:SF2">
    <property type="entry name" value="TEICHOIC ACIDS EXPORT ATP-BINDING PROTEIN TAGH"/>
    <property type="match status" value="1"/>
</dbReference>
<dbReference type="PANTHER" id="PTHR46743">
    <property type="entry name" value="TEICHOIC ACIDS EXPORT ATP-BINDING PROTEIN TAGH"/>
    <property type="match status" value="1"/>
</dbReference>
<dbReference type="GO" id="GO:0016020">
    <property type="term" value="C:membrane"/>
    <property type="evidence" value="ECO:0007669"/>
    <property type="project" value="InterPro"/>
</dbReference>
<dbReference type="SUPFAM" id="SSF52540">
    <property type="entry name" value="P-loop containing nucleoside triphosphate hydrolases"/>
    <property type="match status" value="1"/>
</dbReference>
<dbReference type="EMBL" id="CP000251">
    <property type="protein sequence ID" value="ABC82231.1"/>
    <property type="molecule type" value="Genomic_DNA"/>
</dbReference>
<dbReference type="OrthoDB" id="9809450at2"/>
<accession>Q2IKQ3</accession>
<keyword evidence="4" id="KW-0067">ATP-binding</keyword>
<dbReference type="Proteomes" id="UP000001935">
    <property type="component" value="Chromosome"/>
</dbReference>
<name>Q2IKQ3_ANADE</name>
<evidence type="ECO:0000259" key="5">
    <source>
        <dbReference type="PROSITE" id="PS50893"/>
    </source>
</evidence>
<evidence type="ECO:0000256" key="3">
    <source>
        <dbReference type="ARBA" id="ARBA00022741"/>
    </source>
</evidence>
<evidence type="ECO:0000256" key="1">
    <source>
        <dbReference type="ARBA" id="ARBA00005417"/>
    </source>
</evidence>
<dbReference type="InterPro" id="IPR003593">
    <property type="entry name" value="AAA+_ATPase"/>
</dbReference>
<comment type="similarity">
    <text evidence="1">Belongs to the ABC transporter superfamily.</text>
</comment>
<proteinExistence type="inferred from homology"/>
<dbReference type="CDD" id="cd03220">
    <property type="entry name" value="ABC_KpsT_Wzt"/>
    <property type="match status" value="1"/>
</dbReference>
<dbReference type="Gene3D" id="3.40.50.300">
    <property type="entry name" value="P-loop containing nucleotide triphosphate hydrolases"/>
    <property type="match status" value="1"/>
</dbReference>
<protein>
    <submittedName>
        <fullName evidence="6">ABC transporter, ATPase subunit</fullName>
    </submittedName>
</protein>
<reference evidence="6 7" key="1">
    <citation type="submission" date="2006-01" db="EMBL/GenBank/DDBJ databases">
        <title>Complete sequence of Anaeromyxobacter dehalogenans 2CP-C.</title>
        <authorList>
            <consortium name="US DOE Joint Genome Institute"/>
            <person name="Copeland A."/>
            <person name="Lucas S."/>
            <person name="Lapidus A."/>
            <person name="Barry K."/>
            <person name="Detter J.C."/>
            <person name="Glavina T."/>
            <person name="Hammon N."/>
            <person name="Israni S."/>
            <person name="Pitluck S."/>
            <person name="Brettin T."/>
            <person name="Bruce D."/>
            <person name="Han C."/>
            <person name="Tapia R."/>
            <person name="Gilna P."/>
            <person name="Kiss H."/>
            <person name="Schmutz J."/>
            <person name="Larimer F."/>
            <person name="Land M."/>
            <person name="Kyrpides N."/>
            <person name="Anderson I."/>
            <person name="Sanford R.A."/>
            <person name="Ritalahti K.M."/>
            <person name="Thomas H.S."/>
            <person name="Kirby J.R."/>
            <person name="Zhulin I.B."/>
            <person name="Loeffler F.E."/>
            <person name="Richardson P."/>
        </authorList>
    </citation>
    <scope>NUCLEOTIDE SEQUENCE [LARGE SCALE GENOMIC DNA]</scope>
    <source>
        <strain evidence="6 7">2CP-C</strain>
    </source>
</reference>
<dbReference type="HOGENOM" id="CLU_000604_1_2_7"/>
<evidence type="ECO:0000313" key="7">
    <source>
        <dbReference type="Proteomes" id="UP000001935"/>
    </source>
</evidence>
<dbReference type="PROSITE" id="PS50893">
    <property type="entry name" value="ABC_TRANSPORTER_2"/>
    <property type="match status" value="1"/>
</dbReference>
<dbReference type="InterPro" id="IPR050683">
    <property type="entry name" value="Bact_Polysacc_Export_ATP-bd"/>
</dbReference>
<evidence type="ECO:0000256" key="2">
    <source>
        <dbReference type="ARBA" id="ARBA00022448"/>
    </source>
</evidence>
<dbReference type="GO" id="GO:0016887">
    <property type="term" value="F:ATP hydrolysis activity"/>
    <property type="evidence" value="ECO:0007669"/>
    <property type="project" value="InterPro"/>
</dbReference>
<gene>
    <name evidence="6" type="ordered locus">Adeh_2461</name>
</gene>
<dbReference type="RefSeq" id="WP_011421513.1">
    <property type="nucleotide sequence ID" value="NC_007760.1"/>
</dbReference>
<dbReference type="KEGG" id="ade:Adeh_2461"/>
<keyword evidence="3" id="KW-0547">Nucleotide-binding</keyword>
<dbReference type="GO" id="GO:0140359">
    <property type="term" value="F:ABC-type transporter activity"/>
    <property type="evidence" value="ECO:0007669"/>
    <property type="project" value="InterPro"/>
</dbReference>
<evidence type="ECO:0000256" key="4">
    <source>
        <dbReference type="ARBA" id="ARBA00022840"/>
    </source>
</evidence>
<dbReference type="InterPro" id="IPR003439">
    <property type="entry name" value="ABC_transporter-like_ATP-bd"/>
</dbReference>
<dbReference type="InterPro" id="IPR027417">
    <property type="entry name" value="P-loop_NTPase"/>
</dbReference>
<dbReference type="Pfam" id="PF00005">
    <property type="entry name" value="ABC_tran"/>
    <property type="match status" value="1"/>
</dbReference>
<dbReference type="SMART" id="SM00382">
    <property type="entry name" value="AAA"/>
    <property type="match status" value="1"/>
</dbReference>
<evidence type="ECO:0000313" key="6">
    <source>
        <dbReference type="EMBL" id="ABC82231.1"/>
    </source>
</evidence>
<dbReference type="AlphaFoldDB" id="Q2IKQ3"/>
<dbReference type="STRING" id="290397.Adeh_2461"/>
<dbReference type="InterPro" id="IPR015860">
    <property type="entry name" value="ABC_transpr_TagH-like"/>
</dbReference>
<feature type="domain" description="ABC transporter" evidence="5">
    <location>
        <begin position="16"/>
        <end position="248"/>
    </location>
</feature>
<sequence length="254" mass="27888">MTGTITFEDVGMCYRLHRERVRSFKEAVLGGFRHLREADELWALRGVSFEVRPGEAVGLVGANGSGKSTLLKLAAGVLRPTEGRVRVEGRVAPIIELAAGFDPELSGRDNVFLNGALMGRARRDMARRLERIFAFAELEGFEDVPVKNYSSGMYARLGFAIAVDVEPEILVVDEVLAVGDERFQARCLERIRALLAGGTTLFLVSHQMDQVAAVCRRVLLLHRGGVCHDGAPADAIRRYRELQGFTPPPVARTG</sequence>
<dbReference type="GO" id="GO:0005524">
    <property type="term" value="F:ATP binding"/>
    <property type="evidence" value="ECO:0007669"/>
    <property type="project" value="UniProtKB-KW"/>
</dbReference>